<feature type="region of interest" description="Disordered" evidence="6">
    <location>
        <begin position="237"/>
        <end position="264"/>
    </location>
</feature>
<evidence type="ECO:0000313" key="9">
    <source>
        <dbReference type="Proteomes" id="UP001174909"/>
    </source>
</evidence>
<evidence type="ECO:0000256" key="3">
    <source>
        <dbReference type="ARBA" id="ARBA00022989"/>
    </source>
</evidence>
<evidence type="ECO:0000256" key="4">
    <source>
        <dbReference type="ARBA" id="ARBA00023136"/>
    </source>
</evidence>
<evidence type="ECO:0000256" key="7">
    <source>
        <dbReference type="SAM" id="Phobius"/>
    </source>
</evidence>
<feature type="transmembrane region" description="Helical" evidence="7">
    <location>
        <begin position="203"/>
        <end position="225"/>
    </location>
</feature>
<feature type="transmembrane region" description="Helical" evidence="7">
    <location>
        <begin position="138"/>
        <end position="158"/>
    </location>
</feature>
<sequence>MEGFEDEKQEVEPFETTVFPSTRTIRNPGSRIFHGCLIFPLLLVMALAVTSLSYFAVINERVGDLRLPNENQKCVLFASYSDSSKGMDLGSNHGCVFSIFGEVAVAVAAALLVVWMIIKTSAGFHLATWMLACEIPVFVLHAVFAFCVSVTISIGLAITCSEYNKIASSTGGCSNYTLPCPNTPAYEGVRFHPDIYKSMVTSWLAMVLLTMLVVVHILLFIFFLVRRARSKSGHELLPVSDGESSSDGEETDEAMVPIAELEKR</sequence>
<comment type="subcellular location">
    <subcellularLocation>
        <location evidence="1">Membrane</location>
        <topology evidence="1">Multi-pass membrane protein</topology>
    </subcellularLocation>
</comment>
<evidence type="ECO:0000256" key="5">
    <source>
        <dbReference type="ARBA" id="ARBA00093776"/>
    </source>
</evidence>
<dbReference type="InterPro" id="IPR059010">
    <property type="entry name" value="TMEM179-179B"/>
</dbReference>
<keyword evidence="4 7" id="KW-0472">Membrane</keyword>
<evidence type="ECO:0000256" key="6">
    <source>
        <dbReference type="SAM" id="MobiDB-lite"/>
    </source>
</evidence>
<keyword evidence="2 7" id="KW-0812">Transmembrane</keyword>
<dbReference type="Pfam" id="PF26158">
    <property type="entry name" value="Claudin_TMEM179-179B"/>
    <property type="match status" value="1"/>
</dbReference>
<keyword evidence="3 7" id="KW-1133">Transmembrane helix</keyword>
<evidence type="ECO:0000256" key="1">
    <source>
        <dbReference type="ARBA" id="ARBA00004141"/>
    </source>
</evidence>
<organism evidence="8 9">
    <name type="scientific">Geodia barretti</name>
    <name type="common">Barrett's horny sponge</name>
    <dbReference type="NCBI Taxonomy" id="519541"/>
    <lineage>
        <taxon>Eukaryota</taxon>
        <taxon>Metazoa</taxon>
        <taxon>Porifera</taxon>
        <taxon>Demospongiae</taxon>
        <taxon>Heteroscleromorpha</taxon>
        <taxon>Tetractinellida</taxon>
        <taxon>Astrophorina</taxon>
        <taxon>Geodiidae</taxon>
        <taxon>Geodia</taxon>
    </lineage>
</organism>
<dbReference type="Proteomes" id="UP001174909">
    <property type="component" value="Unassembled WGS sequence"/>
</dbReference>
<feature type="compositionally biased region" description="Acidic residues" evidence="6">
    <location>
        <begin position="244"/>
        <end position="253"/>
    </location>
</feature>
<keyword evidence="9" id="KW-1185">Reference proteome</keyword>
<reference evidence="8" key="1">
    <citation type="submission" date="2023-03" db="EMBL/GenBank/DDBJ databases">
        <authorList>
            <person name="Steffen K."/>
            <person name="Cardenas P."/>
        </authorList>
    </citation>
    <scope>NUCLEOTIDE SEQUENCE</scope>
</reference>
<dbReference type="EMBL" id="CASHTH010004016">
    <property type="protein sequence ID" value="CAI8052486.1"/>
    <property type="molecule type" value="Genomic_DNA"/>
</dbReference>
<feature type="transmembrane region" description="Helical" evidence="7">
    <location>
        <begin position="96"/>
        <end position="118"/>
    </location>
</feature>
<name>A0AA35TRM1_GEOBA</name>
<gene>
    <name evidence="8" type="ORF">GBAR_LOCUS28694</name>
</gene>
<dbReference type="AlphaFoldDB" id="A0AA35TRM1"/>
<proteinExistence type="inferred from homology"/>
<feature type="transmembrane region" description="Helical" evidence="7">
    <location>
        <begin position="32"/>
        <end position="57"/>
    </location>
</feature>
<evidence type="ECO:0000256" key="2">
    <source>
        <dbReference type="ARBA" id="ARBA00022692"/>
    </source>
</evidence>
<comment type="caution">
    <text evidence="8">The sequence shown here is derived from an EMBL/GenBank/DDBJ whole genome shotgun (WGS) entry which is preliminary data.</text>
</comment>
<comment type="similarity">
    <text evidence="5">Belongs to the TMEM179 family.</text>
</comment>
<evidence type="ECO:0000313" key="8">
    <source>
        <dbReference type="EMBL" id="CAI8052486.1"/>
    </source>
</evidence>
<protein>
    <submittedName>
        <fullName evidence="8">Uncharacterized protein</fullName>
    </submittedName>
</protein>
<accession>A0AA35TRM1</accession>